<dbReference type="GO" id="GO:0005737">
    <property type="term" value="C:cytoplasm"/>
    <property type="evidence" value="ECO:0007669"/>
    <property type="project" value="UniProtKB-SubCell"/>
</dbReference>
<dbReference type="PANTHER" id="PTHR11645:SF0">
    <property type="entry name" value="PYRROLINE-5-CARBOXYLATE REDUCTASE 3"/>
    <property type="match status" value="1"/>
</dbReference>
<evidence type="ECO:0000259" key="10">
    <source>
        <dbReference type="Pfam" id="PF03807"/>
    </source>
</evidence>
<accession>A0A0R2HPM9</accession>
<keyword evidence="13" id="KW-1185">Reference proteome</keyword>
<sequence length="268" mass="28174">MKEGTFMKKIGLIGAGQMGGALLKGLLAANYILPEEIIVSGGKSGTAKALQEELHFVLGQTNVEVAHSDMVILAVTPKIMPSVLTEIKDAISKETLIISLAASMELKEYQDILGSDKKIVRAIPNTPVSIKAGMTAITFGENLTETECELVNGLFQSVGETVVLAETKINSASTLSGCSPAFIAIFIEALADAGVLNGLSREEAYLLAEQSLIGTAKMTMLSGKHPGAIKDDVCSPGGTTIQGVVTLEEYGFRNAVIKAINASTNHKH</sequence>
<comment type="catalytic activity">
    <reaction evidence="6">
        <text>L-proline + NAD(+) = (S)-1-pyrroline-5-carboxylate + NADH + 2 H(+)</text>
        <dbReference type="Rhea" id="RHEA:14105"/>
        <dbReference type="ChEBI" id="CHEBI:15378"/>
        <dbReference type="ChEBI" id="CHEBI:17388"/>
        <dbReference type="ChEBI" id="CHEBI:57540"/>
        <dbReference type="ChEBI" id="CHEBI:57945"/>
        <dbReference type="ChEBI" id="CHEBI:60039"/>
        <dbReference type="EC" id="1.5.1.2"/>
    </reaction>
</comment>
<dbReference type="AlphaFoldDB" id="A0A0R2HPM9"/>
<evidence type="ECO:0000256" key="4">
    <source>
        <dbReference type="ARBA" id="ARBA00023002"/>
    </source>
</evidence>
<proteinExistence type="inferred from homology"/>
<keyword evidence="3 6" id="KW-0521">NADP</keyword>
<organism evidence="12 13">
    <name type="scientific">Carnobacterium divergens DSM 20623</name>
    <dbReference type="NCBI Taxonomy" id="1449336"/>
    <lineage>
        <taxon>Bacteria</taxon>
        <taxon>Bacillati</taxon>
        <taxon>Bacillota</taxon>
        <taxon>Bacilli</taxon>
        <taxon>Lactobacillales</taxon>
        <taxon>Carnobacteriaceae</taxon>
        <taxon>Carnobacterium</taxon>
    </lineage>
</organism>
<dbReference type="eggNOG" id="COG0345">
    <property type="taxonomic scope" value="Bacteria"/>
</dbReference>
<evidence type="ECO:0000259" key="11">
    <source>
        <dbReference type="Pfam" id="PF14748"/>
    </source>
</evidence>
<dbReference type="Gene3D" id="3.40.50.720">
    <property type="entry name" value="NAD(P)-binding Rossmann-like Domain"/>
    <property type="match status" value="1"/>
</dbReference>
<feature type="binding site" evidence="8">
    <location>
        <begin position="74"/>
        <end position="77"/>
    </location>
    <ligand>
        <name>NADP(+)</name>
        <dbReference type="ChEBI" id="CHEBI:58349"/>
    </ligand>
</feature>
<dbReference type="PANTHER" id="PTHR11645">
    <property type="entry name" value="PYRROLINE-5-CARBOXYLATE REDUCTASE"/>
    <property type="match status" value="1"/>
</dbReference>
<dbReference type="Pfam" id="PF14748">
    <property type="entry name" value="P5CR_dimer"/>
    <property type="match status" value="1"/>
</dbReference>
<evidence type="ECO:0000256" key="1">
    <source>
        <dbReference type="ARBA" id="ARBA00005525"/>
    </source>
</evidence>
<dbReference type="UniPathway" id="UPA00098">
    <property type="reaction ID" value="UER00361"/>
</dbReference>
<feature type="binding site" evidence="8">
    <location>
        <position position="62"/>
    </location>
    <ligand>
        <name>NADPH</name>
        <dbReference type="ChEBI" id="CHEBI:57783"/>
    </ligand>
</feature>
<dbReference type="Pfam" id="PF03807">
    <property type="entry name" value="F420_oxidored"/>
    <property type="match status" value="1"/>
</dbReference>
<keyword evidence="6" id="KW-0963">Cytoplasm</keyword>
<dbReference type="InterPro" id="IPR000304">
    <property type="entry name" value="Pyrroline-COOH_reductase"/>
</dbReference>
<dbReference type="InterPro" id="IPR028939">
    <property type="entry name" value="P5C_Rdtase_cat_N"/>
</dbReference>
<evidence type="ECO:0000256" key="8">
    <source>
        <dbReference type="PIRSR" id="PIRSR000193-1"/>
    </source>
</evidence>
<dbReference type="Gene3D" id="1.10.3730.10">
    <property type="entry name" value="ProC C-terminal domain-like"/>
    <property type="match status" value="1"/>
</dbReference>
<dbReference type="PATRIC" id="fig|1449336.4.peg.2111"/>
<evidence type="ECO:0000256" key="6">
    <source>
        <dbReference type="HAMAP-Rule" id="MF_01925"/>
    </source>
</evidence>
<comment type="caution">
    <text evidence="12">The sequence shown here is derived from an EMBL/GenBank/DDBJ whole genome shotgun (WGS) entry which is preliminary data.</text>
</comment>
<dbReference type="InterPro" id="IPR029036">
    <property type="entry name" value="P5CR_dimer"/>
</dbReference>
<evidence type="ECO:0000256" key="7">
    <source>
        <dbReference type="NCBIfam" id="TIGR00112"/>
    </source>
</evidence>
<reference evidence="12 13" key="1">
    <citation type="journal article" date="2015" name="Genome Announc.">
        <title>Expanding the biotechnology potential of lactobacilli through comparative genomics of 213 strains and associated genera.</title>
        <authorList>
            <person name="Sun Z."/>
            <person name="Harris H.M."/>
            <person name="McCann A."/>
            <person name="Guo C."/>
            <person name="Argimon S."/>
            <person name="Zhang W."/>
            <person name="Yang X."/>
            <person name="Jeffery I.B."/>
            <person name="Cooney J.C."/>
            <person name="Kagawa T.F."/>
            <person name="Liu W."/>
            <person name="Song Y."/>
            <person name="Salvetti E."/>
            <person name="Wrobel A."/>
            <person name="Rasinkangas P."/>
            <person name="Parkhill J."/>
            <person name="Rea M.C."/>
            <person name="O'Sullivan O."/>
            <person name="Ritari J."/>
            <person name="Douillard F.P."/>
            <person name="Paul Ross R."/>
            <person name="Yang R."/>
            <person name="Briner A.E."/>
            <person name="Felis G.E."/>
            <person name="de Vos W.M."/>
            <person name="Barrangou R."/>
            <person name="Klaenhammer T.R."/>
            <person name="Caufield P.W."/>
            <person name="Cui Y."/>
            <person name="Zhang H."/>
            <person name="O'Toole P.W."/>
        </authorList>
    </citation>
    <scope>NUCLEOTIDE SEQUENCE [LARGE SCALE GENOMIC DNA]</scope>
    <source>
        <strain evidence="12 13">DSM 20623</strain>
    </source>
</reference>
<dbReference type="InterPro" id="IPR053790">
    <property type="entry name" value="P5CR-like_CS"/>
</dbReference>
<dbReference type="GO" id="GO:0004735">
    <property type="term" value="F:pyrroline-5-carboxylate reductase activity"/>
    <property type="evidence" value="ECO:0007669"/>
    <property type="project" value="UniProtKB-UniRule"/>
</dbReference>
<comment type="similarity">
    <text evidence="1 6 9">Belongs to the pyrroline-5-carboxylate reductase family.</text>
</comment>
<evidence type="ECO:0000313" key="13">
    <source>
        <dbReference type="Proteomes" id="UP000051658"/>
    </source>
</evidence>
<dbReference type="Proteomes" id="UP000051658">
    <property type="component" value="Unassembled WGS sequence"/>
</dbReference>
<protein>
    <recommendedName>
        <fullName evidence="6 7">Pyrroline-5-carboxylate reductase</fullName>
        <shortName evidence="6">P5C reductase</shortName>
        <shortName evidence="6">P5CR</shortName>
        <ecNumber evidence="6 7">1.5.1.2</ecNumber>
    </recommendedName>
    <alternativeName>
        <fullName evidence="6">PCA reductase</fullName>
    </alternativeName>
</protein>
<dbReference type="PROSITE" id="PS00521">
    <property type="entry name" value="P5CR"/>
    <property type="match status" value="1"/>
</dbReference>
<comment type="function">
    <text evidence="5 6">Catalyzes the reduction of 1-pyrroline-5-carboxylate (PCA) to L-proline.</text>
</comment>
<feature type="domain" description="Pyrroline-5-carboxylate reductase dimerisation" evidence="11">
    <location>
        <begin position="166"/>
        <end position="266"/>
    </location>
</feature>
<dbReference type="NCBIfam" id="TIGR00112">
    <property type="entry name" value="proC"/>
    <property type="match status" value="1"/>
</dbReference>
<evidence type="ECO:0000256" key="9">
    <source>
        <dbReference type="RuleBase" id="RU003903"/>
    </source>
</evidence>
<dbReference type="SUPFAM" id="SSF51735">
    <property type="entry name" value="NAD(P)-binding Rossmann-fold domains"/>
    <property type="match status" value="1"/>
</dbReference>
<evidence type="ECO:0000256" key="3">
    <source>
        <dbReference type="ARBA" id="ARBA00022857"/>
    </source>
</evidence>
<gene>
    <name evidence="6" type="primary">proC</name>
    <name evidence="12" type="ORF">IV74_GL002074</name>
</gene>
<feature type="binding site" evidence="8">
    <location>
        <begin position="13"/>
        <end position="18"/>
    </location>
    <ligand>
        <name>NADP(+)</name>
        <dbReference type="ChEBI" id="CHEBI:58349"/>
    </ligand>
</feature>
<evidence type="ECO:0000313" key="12">
    <source>
        <dbReference type="EMBL" id="KRN54491.1"/>
    </source>
</evidence>
<dbReference type="FunFam" id="1.10.3730.10:FF:000001">
    <property type="entry name" value="Pyrroline-5-carboxylate reductase"/>
    <property type="match status" value="1"/>
</dbReference>
<dbReference type="InterPro" id="IPR036291">
    <property type="entry name" value="NAD(P)-bd_dom_sf"/>
</dbReference>
<dbReference type="GO" id="GO:0055129">
    <property type="term" value="P:L-proline biosynthetic process"/>
    <property type="evidence" value="ECO:0007669"/>
    <property type="project" value="UniProtKB-UniRule"/>
</dbReference>
<keyword evidence="2 6" id="KW-0641">Proline biosynthesis</keyword>
<comment type="subcellular location">
    <subcellularLocation>
        <location evidence="6">Cytoplasm</location>
    </subcellularLocation>
</comment>
<evidence type="ECO:0000256" key="2">
    <source>
        <dbReference type="ARBA" id="ARBA00022650"/>
    </source>
</evidence>
<dbReference type="EMBL" id="JQBS01000035">
    <property type="protein sequence ID" value="KRN54491.1"/>
    <property type="molecule type" value="Genomic_DNA"/>
</dbReference>
<feature type="domain" description="Pyrroline-5-carboxylate reductase catalytic N-terminal" evidence="10">
    <location>
        <begin position="9"/>
        <end position="102"/>
    </location>
</feature>
<dbReference type="SUPFAM" id="SSF48179">
    <property type="entry name" value="6-phosphogluconate dehydrogenase C-terminal domain-like"/>
    <property type="match status" value="1"/>
</dbReference>
<evidence type="ECO:0000256" key="5">
    <source>
        <dbReference type="ARBA" id="ARBA00058118"/>
    </source>
</evidence>
<comment type="pathway">
    <text evidence="6 9">Amino-acid biosynthesis; L-proline biosynthesis; L-proline from L-glutamate 5-semialdehyde: step 1/1.</text>
</comment>
<keyword evidence="4 6" id="KW-0560">Oxidoreductase</keyword>
<dbReference type="InterPro" id="IPR008927">
    <property type="entry name" value="6-PGluconate_DH-like_C_sf"/>
</dbReference>
<dbReference type="PIRSF" id="PIRSF000193">
    <property type="entry name" value="Pyrrol-5-carb_rd"/>
    <property type="match status" value="1"/>
</dbReference>
<dbReference type="EC" id="1.5.1.2" evidence="6 7"/>
<keyword evidence="6 9" id="KW-0028">Amino-acid biosynthesis</keyword>
<name>A0A0R2HPM9_CARDV</name>
<comment type="catalytic activity">
    <reaction evidence="6 9">
        <text>L-proline + NADP(+) = (S)-1-pyrroline-5-carboxylate + NADPH + 2 H(+)</text>
        <dbReference type="Rhea" id="RHEA:14109"/>
        <dbReference type="ChEBI" id="CHEBI:15378"/>
        <dbReference type="ChEBI" id="CHEBI:17388"/>
        <dbReference type="ChEBI" id="CHEBI:57783"/>
        <dbReference type="ChEBI" id="CHEBI:58349"/>
        <dbReference type="ChEBI" id="CHEBI:60039"/>
        <dbReference type="EC" id="1.5.1.2"/>
    </reaction>
</comment>
<dbReference type="HAMAP" id="MF_01925">
    <property type="entry name" value="P5C_reductase"/>
    <property type="match status" value="1"/>
</dbReference>